<dbReference type="EMBL" id="CAEZVB010000031">
    <property type="protein sequence ID" value="CAB4621014.1"/>
    <property type="molecule type" value="Genomic_DNA"/>
</dbReference>
<feature type="transmembrane region" description="Helical" evidence="1">
    <location>
        <begin position="72"/>
        <end position="91"/>
    </location>
</feature>
<keyword evidence="1" id="KW-0472">Membrane</keyword>
<evidence type="ECO:0000259" key="2">
    <source>
        <dbReference type="Pfam" id="PF04982"/>
    </source>
</evidence>
<feature type="transmembrane region" description="Helical" evidence="1">
    <location>
        <begin position="43"/>
        <end position="60"/>
    </location>
</feature>
<evidence type="ECO:0000256" key="1">
    <source>
        <dbReference type="SAM" id="Phobius"/>
    </source>
</evidence>
<organism evidence="3">
    <name type="scientific">freshwater metagenome</name>
    <dbReference type="NCBI Taxonomy" id="449393"/>
    <lineage>
        <taxon>unclassified sequences</taxon>
        <taxon>metagenomes</taxon>
        <taxon>ecological metagenomes</taxon>
    </lineage>
</organism>
<gene>
    <name evidence="3" type="ORF">UFOPK1908_00788</name>
</gene>
<evidence type="ECO:0000313" key="3">
    <source>
        <dbReference type="EMBL" id="CAB4621014.1"/>
    </source>
</evidence>
<name>A0A6J6IC37_9ZZZZ</name>
<accession>A0A6J6IC37</accession>
<keyword evidence="1" id="KW-0812">Transmembrane</keyword>
<feature type="transmembrane region" description="Helical" evidence="1">
    <location>
        <begin position="97"/>
        <end position="116"/>
    </location>
</feature>
<sequence length="170" mass="18251">MHPVVDLSQRKPIKRALALATVETLGLSVLFLLYWLLDIRDSVLAPLMFPPVVSFLLVLATSSSPISRPLRIIAAYTVAGSIGCIFAELPGPIFVEAVIAGGLTMFCMHVLGAFHAPATAIPLIMVLTFATGTSALIALPLLVLLACMVVFLAWGAHRILGDANYPQTWW</sequence>
<dbReference type="Pfam" id="PF04982">
    <property type="entry name" value="TM_HPP"/>
    <property type="match status" value="1"/>
</dbReference>
<keyword evidence="1" id="KW-1133">Transmembrane helix</keyword>
<proteinExistence type="predicted"/>
<feature type="transmembrane region" description="Helical" evidence="1">
    <location>
        <begin position="123"/>
        <end position="156"/>
    </location>
</feature>
<feature type="domain" description="HPP transmembrane region" evidence="2">
    <location>
        <begin position="10"/>
        <end position="166"/>
    </location>
</feature>
<reference evidence="3" key="1">
    <citation type="submission" date="2020-05" db="EMBL/GenBank/DDBJ databases">
        <authorList>
            <person name="Chiriac C."/>
            <person name="Salcher M."/>
            <person name="Ghai R."/>
            <person name="Kavagutti S V."/>
        </authorList>
    </citation>
    <scope>NUCLEOTIDE SEQUENCE</scope>
</reference>
<dbReference type="InterPro" id="IPR058581">
    <property type="entry name" value="TM_HPP"/>
</dbReference>
<feature type="transmembrane region" description="Helical" evidence="1">
    <location>
        <begin position="16"/>
        <end position="37"/>
    </location>
</feature>
<dbReference type="AlphaFoldDB" id="A0A6J6IC37"/>
<protein>
    <submittedName>
        <fullName evidence="3">Unannotated protein</fullName>
    </submittedName>
</protein>